<dbReference type="Proteomes" id="UP001598114">
    <property type="component" value="Unassembled WGS sequence"/>
</dbReference>
<dbReference type="PROSITE" id="PS51296">
    <property type="entry name" value="RIESKE"/>
    <property type="match status" value="1"/>
</dbReference>
<keyword evidence="7" id="KW-1185">Reference proteome</keyword>
<evidence type="ECO:0000256" key="1">
    <source>
        <dbReference type="ARBA" id="ARBA00022714"/>
    </source>
</evidence>
<dbReference type="Gene3D" id="2.102.10.10">
    <property type="entry name" value="Rieske [2Fe-2S] iron-sulphur domain"/>
    <property type="match status" value="1"/>
</dbReference>
<evidence type="ECO:0000256" key="2">
    <source>
        <dbReference type="ARBA" id="ARBA00022723"/>
    </source>
</evidence>
<dbReference type="SUPFAM" id="SSF50022">
    <property type="entry name" value="ISP domain"/>
    <property type="match status" value="1"/>
</dbReference>
<dbReference type="EMBL" id="JBBKYA010000004">
    <property type="protein sequence ID" value="MFD3276570.1"/>
    <property type="molecule type" value="Genomic_DNA"/>
</dbReference>
<comment type="caution">
    <text evidence="6">The sequence shown here is derived from an EMBL/GenBank/DDBJ whole genome shotgun (WGS) entry which is preliminary data.</text>
</comment>
<evidence type="ECO:0000313" key="6">
    <source>
        <dbReference type="EMBL" id="MFD3276570.1"/>
    </source>
</evidence>
<keyword evidence="3" id="KW-0408">Iron</keyword>
<keyword evidence="2" id="KW-0479">Metal-binding</keyword>
<dbReference type="Pfam" id="PF00355">
    <property type="entry name" value="Rieske"/>
    <property type="match status" value="1"/>
</dbReference>
<organism evidence="6 7">
    <name type="scientific">Aquirufa echingensis</name>
    <dbReference type="NCBI Taxonomy" id="3096516"/>
    <lineage>
        <taxon>Bacteria</taxon>
        <taxon>Pseudomonadati</taxon>
        <taxon>Bacteroidota</taxon>
        <taxon>Cytophagia</taxon>
        <taxon>Cytophagales</taxon>
        <taxon>Flectobacillaceae</taxon>
        <taxon>Aquirufa</taxon>
    </lineage>
</organism>
<reference evidence="6 7" key="1">
    <citation type="submission" date="2024-03" db="EMBL/GenBank/DDBJ databases">
        <title>Aquirufa genome sequencing.</title>
        <authorList>
            <person name="Pitt A."/>
            <person name="Hahn M.W."/>
        </authorList>
    </citation>
    <scope>NUCLEOTIDE SEQUENCE [LARGE SCALE GENOMIC DNA]</scope>
    <source>
        <strain evidence="6 7">PLAD-142S6K</strain>
    </source>
</reference>
<evidence type="ECO:0000259" key="5">
    <source>
        <dbReference type="PROSITE" id="PS51296"/>
    </source>
</evidence>
<sequence length="142" mass="15008">MQSKMKRNEFLKSLGLKGASLLAVYCGASALSSCENESLTPASAVDFTLDLSNASYSALNTVGKYVIYNQIVVARVSSTSFAAVTQICTHEGKAQVIYNGSKFYCTAHGATFSTSGTAESVTSKALKTYQTALTGTTLRVYA</sequence>
<gene>
    <name evidence="6" type="ORF">SKC38_10055</name>
</gene>
<proteinExistence type="predicted"/>
<evidence type="ECO:0000256" key="4">
    <source>
        <dbReference type="ARBA" id="ARBA00023014"/>
    </source>
</evidence>
<dbReference type="InterPro" id="IPR036922">
    <property type="entry name" value="Rieske_2Fe-2S_sf"/>
</dbReference>
<dbReference type="RefSeq" id="WP_377977008.1">
    <property type="nucleotide sequence ID" value="NZ_JBBKYA010000004.1"/>
</dbReference>
<keyword evidence="4" id="KW-0411">Iron-sulfur</keyword>
<protein>
    <submittedName>
        <fullName evidence="6">Rieske 2Fe-2S domain-containing protein</fullName>
    </submittedName>
</protein>
<evidence type="ECO:0000256" key="3">
    <source>
        <dbReference type="ARBA" id="ARBA00023004"/>
    </source>
</evidence>
<keyword evidence="1" id="KW-0001">2Fe-2S</keyword>
<evidence type="ECO:0000313" key="7">
    <source>
        <dbReference type="Proteomes" id="UP001598114"/>
    </source>
</evidence>
<feature type="domain" description="Rieske" evidence="5">
    <location>
        <begin position="70"/>
        <end position="140"/>
    </location>
</feature>
<dbReference type="PROSITE" id="PS51257">
    <property type="entry name" value="PROKAR_LIPOPROTEIN"/>
    <property type="match status" value="1"/>
</dbReference>
<accession>A0ABW6D056</accession>
<dbReference type="InterPro" id="IPR017941">
    <property type="entry name" value="Rieske_2Fe-2S"/>
</dbReference>
<name>A0ABW6D056_9BACT</name>